<organism evidence="7 8">
    <name type="scientific">Burkholderia pseudomallei (strain 1026b)</name>
    <dbReference type="NCBI Taxonomy" id="884204"/>
    <lineage>
        <taxon>Bacteria</taxon>
        <taxon>Pseudomonadati</taxon>
        <taxon>Pseudomonadota</taxon>
        <taxon>Betaproteobacteria</taxon>
        <taxon>Burkholderiales</taxon>
        <taxon>Burkholderiaceae</taxon>
        <taxon>Burkholderia</taxon>
        <taxon>pseudomallei group</taxon>
    </lineage>
</organism>
<feature type="transmembrane region" description="Helical" evidence="5">
    <location>
        <begin position="167"/>
        <end position="185"/>
    </location>
</feature>
<keyword evidence="4 5" id="KW-0472">Membrane</keyword>
<dbReference type="GO" id="GO:0016020">
    <property type="term" value="C:membrane"/>
    <property type="evidence" value="ECO:0007669"/>
    <property type="project" value="UniProtKB-SubCell"/>
</dbReference>
<evidence type="ECO:0000256" key="2">
    <source>
        <dbReference type="ARBA" id="ARBA00022692"/>
    </source>
</evidence>
<reference evidence="7 8" key="1">
    <citation type="journal article" date="2012" name="PLoS ONE">
        <title>Evolution of Burkholderia pseudomallei in recurrent melioidosis.</title>
        <authorList>
            <person name="Hayden H.S."/>
            <person name="Lim R."/>
            <person name="Brittnacher M.J."/>
            <person name="Sims E.H."/>
            <person name="Ramage E.R."/>
            <person name="Fong C."/>
            <person name="Wu Z."/>
            <person name="Crist E."/>
            <person name="Chang J."/>
            <person name="Zhou Y."/>
            <person name="Radey M."/>
            <person name="Rohmer L."/>
            <person name="Haugen E."/>
            <person name="Gillett W."/>
            <person name="Wuthiekanun V."/>
            <person name="Peacock S.J."/>
            <person name="Kaul R."/>
            <person name="Miller S.I."/>
            <person name="Manoil C."/>
            <person name="Jacobs M.A."/>
        </authorList>
    </citation>
    <scope>NUCLEOTIDE SEQUENCE [LARGE SCALE GENOMIC DNA]</scope>
    <source>
        <strain evidence="7 8">1026b</strain>
    </source>
</reference>
<comment type="subcellular location">
    <subcellularLocation>
        <location evidence="1">Membrane</location>
        <topology evidence="1">Multi-pass membrane protein</topology>
    </subcellularLocation>
</comment>
<dbReference type="CDD" id="cd17393">
    <property type="entry name" value="MFS_MosC_like"/>
    <property type="match status" value="1"/>
</dbReference>
<feature type="transmembrane region" description="Helical" evidence="5">
    <location>
        <begin position="238"/>
        <end position="262"/>
    </location>
</feature>
<evidence type="ECO:0000259" key="6">
    <source>
        <dbReference type="PROSITE" id="PS50850"/>
    </source>
</evidence>
<dbReference type="InterPro" id="IPR020846">
    <property type="entry name" value="MFS_dom"/>
</dbReference>
<dbReference type="PATRIC" id="fig|884204.3.peg.5607"/>
<sequence>MPTELIDMSSDRPATRLATRLAFLVAGFGVACWAPLVPFAKARLGVDDAVLGALLLCVGLGSVIAMLITGPLGTRYGSRPIIVAGGVALAAILPLLSVANTTPALGFALLAFGAALGSLDVAMNVHAIEVEHAAARPLMSGFHALFSVGGIAGSSVMTFLLSMRVGAFASTLLCSAPMLAAILVARPRLLRAARAAARPRFAMPRGVVPLLAMLAAITFLAEGALLDWSALLITDKGLVAAAQGGLGYLLFSIAMTAGRLGGDAIAARVGDRSTMFWGGLLAVAGFVMLLAAPIAGVAMAGFLLIGLGASNIVPVLFRRAGAQQAMPSALAVTLITITGYAGHLAGPAGMGFVARSVGLESAFWMLAALLGIVPLCARVVTANRT</sequence>
<dbReference type="EMBL" id="CP002834">
    <property type="protein sequence ID" value="AFI69550.1"/>
    <property type="molecule type" value="Genomic_DNA"/>
</dbReference>
<feature type="transmembrane region" description="Helical" evidence="5">
    <location>
        <begin position="81"/>
        <end position="99"/>
    </location>
</feature>
<dbReference type="PANTHER" id="PTHR23514">
    <property type="entry name" value="BYPASS OF STOP CODON PROTEIN 6"/>
    <property type="match status" value="1"/>
</dbReference>
<evidence type="ECO:0000256" key="3">
    <source>
        <dbReference type="ARBA" id="ARBA00022989"/>
    </source>
</evidence>
<proteinExistence type="predicted"/>
<dbReference type="InterPro" id="IPR011701">
    <property type="entry name" value="MFS"/>
</dbReference>
<dbReference type="KEGG" id="bpz:BP1026B_II1303"/>
<keyword evidence="2 5" id="KW-0812">Transmembrane</keyword>
<dbReference type="Proteomes" id="UP000010087">
    <property type="component" value="Chromosome 2"/>
</dbReference>
<gene>
    <name evidence="7" type="ordered locus">BP1026B_II1303</name>
</gene>
<feature type="transmembrane region" description="Helical" evidence="5">
    <location>
        <begin position="21"/>
        <end position="37"/>
    </location>
</feature>
<dbReference type="PANTHER" id="PTHR23514:SF13">
    <property type="entry name" value="INNER MEMBRANE PROTEIN YBJJ"/>
    <property type="match status" value="1"/>
</dbReference>
<dbReference type="Gene3D" id="1.20.1250.20">
    <property type="entry name" value="MFS general substrate transporter like domains"/>
    <property type="match status" value="2"/>
</dbReference>
<name>A0A0H3HZM4_BURP2</name>
<dbReference type="InterPro" id="IPR051788">
    <property type="entry name" value="MFS_Transporter"/>
</dbReference>
<keyword evidence="3 5" id="KW-1133">Transmembrane helix</keyword>
<feature type="transmembrane region" description="Helical" evidence="5">
    <location>
        <begin position="140"/>
        <end position="161"/>
    </location>
</feature>
<feature type="transmembrane region" description="Helical" evidence="5">
    <location>
        <begin position="49"/>
        <end position="69"/>
    </location>
</feature>
<dbReference type="PROSITE" id="PS50850">
    <property type="entry name" value="MFS"/>
    <property type="match status" value="1"/>
</dbReference>
<feature type="transmembrane region" description="Helical" evidence="5">
    <location>
        <begin position="329"/>
        <end position="350"/>
    </location>
</feature>
<feature type="transmembrane region" description="Helical" evidence="5">
    <location>
        <begin position="274"/>
        <end position="292"/>
    </location>
</feature>
<feature type="transmembrane region" description="Helical" evidence="5">
    <location>
        <begin position="362"/>
        <end position="381"/>
    </location>
</feature>
<protein>
    <submittedName>
        <fullName evidence="7">Transport protein</fullName>
    </submittedName>
</protein>
<feature type="domain" description="Major facilitator superfamily (MFS) profile" evidence="6">
    <location>
        <begin position="15"/>
        <end position="385"/>
    </location>
</feature>
<dbReference type="GO" id="GO:0022857">
    <property type="term" value="F:transmembrane transporter activity"/>
    <property type="evidence" value="ECO:0007669"/>
    <property type="project" value="InterPro"/>
</dbReference>
<dbReference type="Pfam" id="PF07690">
    <property type="entry name" value="MFS_1"/>
    <property type="match status" value="1"/>
</dbReference>
<evidence type="ECO:0000313" key="7">
    <source>
        <dbReference type="EMBL" id="AFI69550.1"/>
    </source>
</evidence>
<evidence type="ECO:0000256" key="4">
    <source>
        <dbReference type="ARBA" id="ARBA00023136"/>
    </source>
</evidence>
<feature type="transmembrane region" description="Helical" evidence="5">
    <location>
        <begin position="298"/>
        <end position="317"/>
    </location>
</feature>
<feature type="transmembrane region" description="Helical" evidence="5">
    <location>
        <begin position="206"/>
        <end position="226"/>
    </location>
</feature>
<evidence type="ECO:0000256" key="1">
    <source>
        <dbReference type="ARBA" id="ARBA00004141"/>
    </source>
</evidence>
<accession>A0A0H3HZM4</accession>
<dbReference type="InterPro" id="IPR036259">
    <property type="entry name" value="MFS_trans_sf"/>
</dbReference>
<evidence type="ECO:0000256" key="5">
    <source>
        <dbReference type="SAM" id="Phobius"/>
    </source>
</evidence>
<dbReference type="AlphaFoldDB" id="A0A0H3HZM4"/>
<evidence type="ECO:0000313" key="8">
    <source>
        <dbReference type="Proteomes" id="UP000010087"/>
    </source>
</evidence>
<dbReference type="SUPFAM" id="SSF103473">
    <property type="entry name" value="MFS general substrate transporter"/>
    <property type="match status" value="1"/>
</dbReference>
<feature type="transmembrane region" description="Helical" evidence="5">
    <location>
        <begin position="105"/>
        <end position="128"/>
    </location>
</feature>